<protein>
    <submittedName>
        <fullName evidence="1">Uncharacterized protein</fullName>
    </submittedName>
</protein>
<gene>
    <name evidence="1" type="ORF">QIS96_20300</name>
</gene>
<dbReference type="Proteomes" id="UP001223978">
    <property type="component" value="Unassembled WGS sequence"/>
</dbReference>
<dbReference type="EMBL" id="JASCIQ010000021">
    <property type="protein sequence ID" value="MDI3406146.1"/>
    <property type="molecule type" value="Genomic_DNA"/>
</dbReference>
<organism evidence="1 2">
    <name type="scientific">Streptomyces cavernicola</name>
    <dbReference type="NCBI Taxonomy" id="3043613"/>
    <lineage>
        <taxon>Bacteria</taxon>
        <taxon>Bacillati</taxon>
        <taxon>Actinomycetota</taxon>
        <taxon>Actinomycetes</taxon>
        <taxon>Kitasatosporales</taxon>
        <taxon>Streptomycetaceae</taxon>
        <taxon>Streptomyces</taxon>
    </lineage>
</organism>
<keyword evidence="2" id="KW-1185">Reference proteome</keyword>
<dbReference type="RefSeq" id="WP_282544080.1">
    <property type="nucleotide sequence ID" value="NZ_JASCIQ010000021.1"/>
</dbReference>
<proteinExistence type="predicted"/>
<comment type="caution">
    <text evidence="1">The sequence shown here is derived from an EMBL/GenBank/DDBJ whole genome shotgun (WGS) entry which is preliminary data.</text>
</comment>
<evidence type="ECO:0000313" key="1">
    <source>
        <dbReference type="EMBL" id="MDI3406146.1"/>
    </source>
</evidence>
<name>A0ABT6SD65_9ACTN</name>
<accession>A0ABT6SD65</accession>
<sequence length="126" mass="13989">MATGQRFHIDRGGHSVTVEVAGAHGAVELLVDGKVVAYRSELGRETAVLDAELPDDPPRPFRILLAPVQSGDGPPLCLLESDRTRYLLPLTPQQKRPDRTALRALRPAGAVRVLRRRMRRAARRLR</sequence>
<evidence type="ECO:0000313" key="2">
    <source>
        <dbReference type="Proteomes" id="UP001223978"/>
    </source>
</evidence>
<reference evidence="1 2" key="1">
    <citation type="submission" date="2023-05" db="EMBL/GenBank/DDBJ databases">
        <title>Draft genome sequence of Streptomyces sp. B-S-A6 isolated from a cave soil in Thailand.</title>
        <authorList>
            <person name="Chamroensaksri N."/>
            <person name="Muangham S."/>
        </authorList>
    </citation>
    <scope>NUCLEOTIDE SEQUENCE [LARGE SCALE GENOMIC DNA]</scope>
    <source>
        <strain evidence="1 2">B-S-A6</strain>
    </source>
</reference>